<sequence>MEECLNFVLSVFIKAAISGKVIRVFAVIGMLGKANILEVFNQQEKNGEMDCKQIWVC</sequence>
<proteinExistence type="predicted"/>
<organism evidence="1 2">
    <name type="scientific">Paramecium pentaurelia</name>
    <dbReference type="NCBI Taxonomy" id="43138"/>
    <lineage>
        <taxon>Eukaryota</taxon>
        <taxon>Sar</taxon>
        <taxon>Alveolata</taxon>
        <taxon>Ciliophora</taxon>
        <taxon>Intramacronucleata</taxon>
        <taxon>Oligohymenophorea</taxon>
        <taxon>Peniculida</taxon>
        <taxon>Parameciidae</taxon>
        <taxon>Paramecium</taxon>
    </lineage>
</organism>
<protein>
    <submittedName>
        <fullName evidence="1">Uncharacterized protein</fullName>
    </submittedName>
</protein>
<dbReference type="AlphaFoldDB" id="A0A8S1T689"/>
<dbReference type="EMBL" id="CAJJDO010000016">
    <property type="protein sequence ID" value="CAD8147288.1"/>
    <property type="molecule type" value="Genomic_DNA"/>
</dbReference>
<comment type="caution">
    <text evidence="1">The sequence shown here is derived from an EMBL/GenBank/DDBJ whole genome shotgun (WGS) entry which is preliminary data.</text>
</comment>
<dbReference type="Proteomes" id="UP000689195">
    <property type="component" value="Unassembled WGS sequence"/>
</dbReference>
<reference evidence="1" key="1">
    <citation type="submission" date="2021-01" db="EMBL/GenBank/DDBJ databases">
        <authorList>
            <consortium name="Genoscope - CEA"/>
            <person name="William W."/>
        </authorList>
    </citation>
    <scope>NUCLEOTIDE SEQUENCE</scope>
</reference>
<evidence type="ECO:0000313" key="2">
    <source>
        <dbReference type="Proteomes" id="UP000689195"/>
    </source>
</evidence>
<accession>A0A8S1T689</accession>
<gene>
    <name evidence="1" type="ORF">PPENT_87.1.T0160303</name>
</gene>
<evidence type="ECO:0000313" key="1">
    <source>
        <dbReference type="EMBL" id="CAD8147288.1"/>
    </source>
</evidence>
<name>A0A8S1T689_9CILI</name>
<keyword evidence="2" id="KW-1185">Reference proteome</keyword>